<feature type="transmembrane region" description="Helical" evidence="1">
    <location>
        <begin position="7"/>
        <end position="26"/>
    </location>
</feature>
<dbReference type="Proteomes" id="UP000326903">
    <property type="component" value="Unassembled WGS sequence"/>
</dbReference>
<organism evidence="2 3">
    <name type="scientific">Ginsengibacter hankyongi</name>
    <dbReference type="NCBI Taxonomy" id="2607284"/>
    <lineage>
        <taxon>Bacteria</taxon>
        <taxon>Pseudomonadati</taxon>
        <taxon>Bacteroidota</taxon>
        <taxon>Chitinophagia</taxon>
        <taxon>Chitinophagales</taxon>
        <taxon>Chitinophagaceae</taxon>
        <taxon>Ginsengibacter</taxon>
    </lineage>
</organism>
<dbReference type="Gene3D" id="1.20.1260.100">
    <property type="entry name" value="TspO/MBR protein"/>
    <property type="match status" value="1"/>
</dbReference>
<dbReference type="AlphaFoldDB" id="A0A5J5ICV0"/>
<dbReference type="PANTHER" id="PTHR33802">
    <property type="entry name" value="SI:CH211-161H7.5-RELATED"/>
    <property type="match status" value="1"/>
</dbReference>
<dbReference type="EMBL" id="VYQF01000005">
    <property type="protein sequence ID" value="KAA9037577.1"/>
    <property type="molecule type" value="Genomic_DNA"/>
</dbReference>
<reference evidence="2 3" key="1">
    <citation type="submission" date="2019-09" db="EMBL/GenBank/DDBJ databases">
        <title>Draft genome sequence of Ginsengibacter sp. BR5-29.</title>
        <authorList>
            <person name="Im W.-T."/>
        </authorList>
    </citation>
    <scope>NUCLEOTIDE SEQUENCE [LARGE SCALE GENOMIC DNA]</scope>
    <source>
        <strain evidence="2 3">BR5-29</strain>
    </source>
</reference>
<evidence type="ECO:0008006" key="4">
    <source>
        <dbReference type="Google" id="ProtNLM"/>
    </source>
</evidence>
<dbReference type="PANTHER" id="PTHR33802:SF1">
    <property type="entry name" value="XK-RELATED PROTEIN"/>
    <property type="match status" value="1"/>
</dbReference>
<evidence type="ECO:0000256" key="1">
    <source>
        <dbReference type="SAM" id="Phobius"/>
    </source>
</evidence>
<accession>A0A5J5ICV0</accession>
<keyword evidence="1" id="KW-0472">Membrane</keyword>
<feature type="transmembrane region" description="Helical" evidence="1">
    <location>
        <begin position="145"/>
        <end position="169"/>
    </location>
</feature>
<proteinExistence type="predicted"/>
<name>A0A5J5ICV0_9BACT</name>
<keyword evidence="3" id="KW-1185">Reference proteome</keyword>
<keyword evidence="1" id="KW-1133">Transmembrane helix</keyword>
<feature type="transmembrane region" description="Helical" evidence="1">
    <location>
        <begin position="87"/>
        <end position="106"/>
    </location>
</feature>
<dbReference type="InterPro" id="IPR038330">
    <property type="entry name" value="TspO/MBR-related_sf"/>
</dbReference>
<feature type="transmembrane region" description="Helical" evidence="1">
    <location>
        <begin position="112"/>
        <end position="133"/>
    </location>
</feature>
<feature type="transmembrane region" description="Helical" evidence="1">
    <location>
        <begin position="181"/>
        <end position="201"/>
    </location>
</feature>
<dbReference type="RefSeq" id="WP_150415812.1">
    <property type="nucleotide sequence ID" value="NZ_VYQF01000005.1"/>
</dbReference>
<feature type="transmembrane region" description="Helical" evidence="1">
    <location>
        <begin position="230"/>
        <end position="250"/>
    </location>
</feature>
<feature type="transmembrane region" description="Helical" evidence="1">
    <location>
        <begin position="208"/>
        <end position="224"/>
    </location>
</feature>
<protein>
    <recommendedName>
        <fullName evidence="4">Tryptophan-rich sensory protein</fullName>
    </recommendedName>
</protein>
<keyword evidence="1" id="KW-0812">Transmembrane</keyword>
<gene>
    <name evidence="2" type="ORF">FW778_15900</name>
</gene>
<sequence length="266" mass="30204">MKNKSLSLVLLNTITLVIMLFANYASTSGMYSNKNVADVSHKYDTLFAPAGYAFIIWGVIFLLALSFVIYQWVLLKTNDSQRYVQRIGIWFTVSNIANAGWLYCWLNEQLGLSVICIFILLISLIILTIHLRLELDDVPVRNIFFVWWPVTFYLGWIMVATIACVASWLTSIGWAGIGISQSTWTIISIVIACLLYLIIIVTRNMREAAVVGIWAFIAIAVRQWNNHNGIVWTALLSSLILAIAISAHFYKNRNYSIGLKLKRGEW</sequence>
<feature type="transmembrane region" description="Helical" evidence="1">
    <location>
        <begin position="46"/>
        <end position="75"/>
    </location>
</feature>
<comment type="caution">
    <text evidence="2">The sequence shown here is derived from an EMBL/GenBank/DDBJ whole genome shotgun (WGS) entry which is preliminary data.</text>
</comment>
<evidence type="ECO:0000313" key="2">
    <source>
        <dbReference type="EMBL" id="KAA9037577.1"/>
    </source>
</evidence>
<evidence type="ECO:0000313" key="3">
    <source>
        <dbReference type="Proteomes" id="UP000326903"/>
    </source>
</evidence>